<reference evidence="1" key="1">
    <citation type="submission" date="2020-12" db="EMBL/GenBank/DDBJ databases">
        <title>Clostridium thailandense sp. nov., a novel acetogenic bacterium isolated from peat land soil in Thailand.</title>
        <authorList>
            <person name="Chaikitkaew S."/>
            <person name="Birkeland N.K."/>
        </authorList>
    </citation>
    <scope>NUCLEOTIDE SEQUENCE</scope>
    <source>
        <strain evidence="1">DSM 17425</strain>
    </source>
</reference>
<proteinExistence type="predicted"/>
<accession>A0A934HX45</accession>
<gene>
    <name evidence="1" type="ORF">I6U51_19830</name>
</gene>
<dbReference type="RefSeq" id="WP_211144302.1">
    <property type="nucleotide sequence ID" value="NZ_JAEEGB010000036.1"/>
</dbReference>
<comment type="caution">
    <text evidence="1">The sequence shown here is derived from an EMBL/GenBank/DDBJ whole genome shotgun (WGS) entry which is preliminary data.</text>
</comment>
<evidence type="ECO:0000313" key="1">
    <source>
        <dbReference type="EMBL" id="MBI6874923.1"/>
    </source>
</evidence>
<name>A0A934HX45_9CLOT</name>
<dbReference type="AlphaFoldDB" id="A0A934HX45"/>
<keyword evidence="2" id="KW-1185">Reference proteome</keyword>
<dbReference type="EMBL" id="JAEEGB010000036">
    <property type="protein sequence ID" value="MBI6874923.1"/>
    <property type="molecule type" value="Genomic_DNA"/>
</dbReference>
<organism evidence="1 2">
    <name type="scientific">Clostridium aciditolerans</name>
    <dbReference type="NCBI Taxonomy" id="339861"/>
    <lineage>
        <taxon>Bacteria</taxon>
        <taxon>Bacillati</taxon>
        <taxon>Bacillota</taxon>
        <taxon>Clostridia</taxon>
        <taxon>Eubacteriales</taxon>
        <taxon>Clostridiaceae</taxon>
        <taxon>Clostridium</taxon>
    </lineage>
</organism>
<protein>
    <submittedName>
        <fullName evidence="1">Uncharacterized protein</fullName>
    </submittedName>
</protein>
<sequence>MLNKKELQTLRKYSFGKSDLLLKVGEDAEGKFYIRPIRWSAGYNKYGKLKEGECLAKFDTKQEAVDALINICGYSKGLAEQLSR</sequence>
<evidence type="ECO:0000313" key="2">
    <source>
        <dbReference type="Proteomes" id="UP000622687"/>
    </source>
</evidence>
<dbReference type="Proteomes" id="UP000622687">
    <property type="component" value="Unassembled WGS sequence"/>
</dbReference>